<reference evidence="2" key="1">
    <citation type="submission" date="2021-02" db="EMBL/GenBank/DDBJ databases">
        <authorList>
            <person name="Dougan E. K."/>
            <person name="Rhodes N."/>
            <person name="Thang M."/>
            <person name="Chan C."/>
        </authorList>
    </citation>
    <scope>NUCLEOTIDE SEQUENCE</scope>
</reference>
<accession>A0A813H7E8</accession>
<dbReference type="Proteomes" id="UP000654075">
    <property type="component" value="Unassembled WGS sequence"/>
</dbReference>
<keyword evidence="3" id="KW-1185">Reference proteome</keyword>
<feature type="non-terminal residue" evidence="2">
    <location>
        <position position="121"/>
    </location>
</feature>
<dbReference type="AlphaFoldDB" id="A0A813H7E8"/>
<evidence type="ECO:0000256" key="1">
    <source>
        <dbReference type="SAM" id="MobiDB-lite"/>
    </source>
</evidence>
<comment type="caution">
    <text evidence="2">The sequence shown here is derived from an EMBL/GenBank/DDBJ whole genome shotgun (WGS) entry which is preliminary data.</text>
</comment>
<evidence type="ECO:0000313" key="2">
    <source>
        <dbReference type="EMBL" id="CAE8633528.1"/>
    </source>
</evidence>
<gene>
    <name evidence="2" type="ORF">PGLA1383_LOCUS49392</name>
</gene>
<name>A0A813H7E8_POLGL</name>
<protein>
    <submittedName>
        <fullName evidence="2">Uncharacterized protein</fullName>
    </submittedName>
</protein>
<sequence>APSAPRIVCLDSPVKERSIATDGTSDSGGMTPGFDCATGEVLFEGSAASVPKTAPSLTYLKRSWPEEALYASSQEFATSGREEVRNAGGVTSPFTVPFAARPRSAANAGNRVTAPDAPDAA</sequence>
<feature type="region of interest" description="Disordered" evidence="1">
    <location>
        <begin position="101"/>
        <end position="121"/>
    </location>
</feature>
<organism evidence="2 3">
    <name type="scientific">Polarella glacialis</name>
    <name type="common">Dinoflagellate</name>
    <dbReference type="NCBI Taxonomy" id="89957"/>
    <lineage>
        <taxon>Eukaryota</taxon>
        <taxon>Sar</taxon>
        <taxon>Alveolata</taxon>
        <taxon>Dinophyceae</taxon>
        <taxon>Suessiales</taxon>
        <taxon>Suessiaceae</taxon>
        <taxon>Polarella</taxon>
    </lineage>
</organism>
<feature type="non-terminal residue" evidence="2">
    <location>
        <position position="1"/>
    </location>
</feature>
<proteinExistence type="predicted"/>
<evidence type="ECO:0000313" key="3">
    <source>
        <dbReference type="Proteomes" id="UP000654075"/>
    </source>
</evidence>
<dbReference type="EMBL" id="CAJNNV010030795">
    <property type="protein sequence ID" value="CAE8633528.1"/>
    <property type="molecule type" value="Genomic_DNA"/>
</dbReference>